<dbReference type="Gramene" id="OMERI06G24220.1">
    <property type="protein sequence ID" value="OMERI06G24220.1"/>
    <property type="gene ID" value="OMERI06G24220"/>
</dbReference>
<sequence>MAMDEVDESALVPLRRRSAADLTVRRGGVDLAALQPLSLHRPRRPPWPLRSSAADLDICRSRTTDLAVHRGESGHERKGEYGRSSTALTPPTSPSPVAAPPSTNAYTAWATPPLLHYE</sequence>
<evidence type="ECO:0000256" key="1">
    <source>
        <dbReference type="SAM" id="MobiDB-lite"/>
    </source>
</evidence>
<dbReference type="Proteomes" id="UP000008021">
    <property type="component" value="Chromosome 6"/>
</dbReference>
<organism evidence="2">
    <name type="scientific">Oryza meridionalis</name>
    <dbReference type="NCBI Taxonomy" id="40149"/>
    <lineage>
        <taxon>Eukaryota</taxon>
        <taxon>Viridiplantae</taxon>
        <taxon>Streptophyta</taxon>
        <taxon>Embryophyta</taxon>
        <taxon>Tracheophyta</taxon>
        <taxon>Spermatophyta</taxon>
        <taxon>Magnoliopsida</taxon>
        <taxon>Liliopsida</taxon>
        <taxon>Poales</taxon>
        <taxon>Poaceae</taxon>
        <taxon>BOP clade</taxon>
        <taxon>Oryzoideae</taxon>
        <taxon>Oryzeae</taxon>
        <taxon>Oryzinae</taxon>
        <taxon>Oryza</taxon>
    </lineage>
</organism>
<protein>
    <submittedName>
        <fullName evidence="2">Uncharacterized protein</fullName>
    </submittedName>
</protein>
<reference evidence="2" key="1">
    <citation type="submission" date="2015-04" db="UniProtKB">
        <authorList>
            <consortium name="EnsemblPlants"/>
        </authorList>
    </citation>
    <scope>IDENTIFICATION</scope>
</reference>
<evidence type="ECO:0000313" key="2">
    <source>
        <dbReference type="EnsemblPlants" id="OMERI06G24220.1"/>
    </source>
</evidence>
<dbReference type="HOGENOM" id="CLU_2076844_0_0_1"/>
<proteinExistence type="predicted"/>
<feature type="compositionally biased region" description="Basic and acidic residues" evidence="1">
    <location>
        <begin position="66"/>
        <end position="81"/>
    </location>
</feature>
<keyword evidence="3" id="KW-1185">Reference proteome</keyword>
<feature type="region of interest" description="Disordered" evidence="1">
    <location>
        <begin position="66"/>
        <end position="118"/>
    </location>
</feature>
<reference evidence="2" key="2">
    <citation type="submission" date="2018-05" db="EMBL/GenBank/DDBJ databases">
        <title>OmerRS3 (Oryza meridionalis Reference Sequence Version 3).</title>
        <authorList>
            <person name="Zhang J."/>
            <person name="Kudrna D."/>
            <person name="Lee S."/>
            <person name="Talag J."/>
            <person name="Welchert J."/>
            <person name="Wing R.A."/>
        </authorList>
    </citation>
    <scope>NUCLEOTIDE SEQUENCE [LARGE SCALE GENOMIC DNA]</scope>
    <source>
        <strain evidence="2">cv. OR44</strain>
    </source>
</reference>
<evidence type="ECO:0000313" key="3">
    <source>
        <dbReference type="Proteomes" id="UP000008021"/>
    </source>
</evidence>
<accession>A0A0E0E531</accession>
<name>A0A0E0E531_9ORYZ</name>
<dbReference type="AlphaFoldDB" id="A0A0E0E531"/>
<dbReference type="EnsemblPlants" id="OMERI06G24220.1">
    <property type="protein sequence ID" value="OMERI06G24220.1"/>
    <property type="gene ID" value="OMERI06G24220"/>
</dbReference>